<dbReference type="OrthoDB" id="5562213at2"/>
<comment type="subcellular location">
    <subcellularLocation>
        <location evidence="1">Cell membrane</location>
        <topology evidence="1">Multi-pass membrane protein</topology>
    </subcellularLocation>
</comment>
<feature type="transmembrane region" description="Helical" evidence="8">
    <location>
        <begin position="217"/>
        <end position="234"/>
    </location>
</feature>
<dbReference type="GO" id="GO:0005886">
    <property type="term" value="C:plasma membrane"/>
    <property type="evidence" value="ECO:0007669"/>
    <property type="project" value="UniProtKB-SubCell"/>
</dbReference>
<dbReference type="RefSeq" id="WP_072575861.1">
    <property type="nucleotide sequence ID" value="NZ_LWHB01000031.1"/>
</dbReference>
<keyword evidence="7 8" id="KW-0472">Membrane</keyword>
<keyword evidence="4" id="KW-1003">Cell membrane</keyword>
<feature type="transmembrane region" description="Helical" evidence="8">
    <location>
        <begin position="37"/>
        <end position="55"/>
    </location>
</feature>
<protein>
    <submittedName>
        <fullName evidence="9">Pheromone autoinducer 2 transporter</fullName>
    </submittedName>
</protein>
<keyword evidence="10" id="KW-1185">Reference proteome</keyword>
<keyword evidence="3" id="KW-0813">Transport</keyword>
<evidence type="ECO:0000256" key="7">
    <source>
        <dbReference type="ARBA" id="ARBA00023136"/>
    </source>
</evidence>
<feature type="transmembrane region" description="Helical" evidence="8">
    <location>
        <begin position="67"/>
        <end position="92"/>
    </location>
</feature>
<dbReference type="EMBL" id="UHIC01000001">
    <property type="protein sequence ID" value="SUO96545.1"/>
    <property type="molecule type" value="Genomic_DNA"/>
</dbReference>
<feature type="transmembrane region" description="Helical" evidence="8">
    <location>
        <begin position="152"/>
        <end position="177"/>
    </location>
</feature>
<evidence type="ECO:0000313" key="9">
    <source>
        <dbReference type="EMBL" id="SUO96545.1"/>
    </source>
</evidence>
<gene>
    <name evidence="9" type="ORF">NCTC13337_01912</name>
</gene>
<reference evidence="9 10" key="1">
    <citation type="submission" date="2018-06" db="EMBL/GenBank/DDBJ databases">
        <authorList>
            <consortium name="Pathogen Informatics"/>
            <person name="Doyle S."/>
        </authorList>
    </citation>
    <scope>NUCLEOTIDE SEQUENCE [LARGE SCALE GENOMIC DNA]</scope>
    <source>
        <strain evidence="9 10">NCTC13337</strain>
    </source>
</reference>
<keyword evidence="5 8" id="KW-0812">Transmembrane</keyword>
<evidence type="ECO:0000256" key="2">
    <source>
        <dbReference type="ARBA" id="ARBA00009773"/>
    </source>
</evidence>
<evidence type="ECO:0000256" key="6">
    <source>
        <dbReference type="ARBA" id="ARBA00022989"/>
    </source>
</evidence>
<feature type="transmembrane region" description="Helical" evidence="8">
    <location>
        <begin position="307"/>
        <end position="338"/>
    </location>
</feature>
<dbReference type="Pfam" id="PF01594">
    <property type="entry name" value="AI-2E_transport"/>
    <property type="match status" value="1"/>
</dbReference>
<dbReference type="PANTHER" id="PTHR21716:SF53">
    <property type="entry name" value="PERMEASE PERM-RELATED"/>
    <property type="match status" value="1"/>
</dbReference>
<organism evidence="9 10">
    <name type="scientific">Suttonella ornithocola</name>
    <dbReference type="NCBI Taxonomy" id="279832"/>
    <lineage>
        <taxon>Bacteria</taxon>
        <taxon>Pseudomonadati</taxon>
        <taxon>Pseudomonadota</taxon>
        <taxon>Gammaproteobacteria</taxon>
        <taxon>Cardiobacteriales</taxon>
        <taxon>Cardiobacteriaceae</taxon>
        <taxon>Suttonella</taxon>
    </lineage>
</organism>
<evidence type="ECO:0000256" key="8">
    <source>
        <dbReference type="SAM" id="Phobius"/>
    </source>
</evidence>
<sequence length="358" mass="41096">MNPVWKPLQRILNNPSLVALIFFGLTLWLAFYFVGQWLMPVIIAVIIAYLLEGLIRKLEHLNVRRIFAVCLVFMTFSALIIYIFIVLVPTLLTQAKSLIEHLPNYFSYAQEKLYILPQKFPQFFTDSDIANLVQTVNATLAKTSKNLFSGQFFASIMVIFSFSVYSVLVPILIFFFLKDKKKILNWLRIFLPENRQIITEIWAEVDQQIGNYIRGKFIEVLIIWLASFITFNLFGLQYGLLLGLMVGLSVLIPYIGAAIVTLPVLIVAYVQFGFISNFWWITIIYALIQLIDGNILVPLIFSEAVNIHPIALIIAVLVFGGIWGFWGVFFAIPLAILVKAIIEAWQRYELREQPVIME</sequence>
<dbReference type="Proteomes" id="UP000254601">
    <property type="component" value="Unassembled WGS sequence"/>
</dbReference>
<comment type="similarity">
    <text evidence="2">Belongs to the autoinducer-2 exporter (AI-2E) (TC 2.A.86) family.</text>
</comment>
<dbReference type="GO" id="GO:0055085">
    <property type="term" value="P:transmembrane transport"/>
    <property type="evidence" value="ECO:0007669"/>
    <property type="project" value="TreeGrafter"/>
</dbReference>
<name>A0A380MVG0_9GAMM</name>
<evidence type="ECO:0000313" key="10">
    <source>
        <dbReference type="Proteomes" id="UP000254601"/>
    </source>
</evidence>
<evidence type="ECO:0000256" key="5">
    <source>
        <dbReference type="ARBA" id="ARBA00022692"/>
    </source>
</evidence>
<dbReference type="InterPro" id="IPR002549">
    <property type="entry name" value="AI-2E-like"/>
</dbReference>
<feature type="transmembrane region" description="Helical" evidence="8">
    <location>
        <begin position="240"/>
        <end position="266"/>
    </location>
</feature>
<proteinExistence type="inferred from homology"/>
<dbReference type="PANTHER" id="PTHR21716">
    <property type="entry name" value="TRANSMEMBRANE PROTEIN"/>
    <property type="match status" value="1"/>
</dbReference>
<evidence type="ECO:0000256" key="4">
    <source>
        <dbReference type="ARBA" id="ARBA00022475"/>
    </source>
</evidence>
<feature type="transmembrane region" description="Helical" evidence="8">
    <location>
        <begin position="12"/>
        <end position="31"/>
    </location>
</feature>
<evidence type="ECO:0000256" key="3">
    <source>
        <dbReference type="ARBA" id="ARBA00022448"/>
    </source>
</evidence>
<feature type="transmembrane region" description="Helical" evidence="8">
    <location>
        <begin position="278"/>
        <end position="301"/>
    </location>
</feature>
<evidence type="ECO:0000256" key="1">
    <source>
        <dbReference type="ARBA" id="ARBA00004651"/>
    </source>
</evidence>
<dbReference type="AlphaFoldDB" id="A0A380MVG0"/>
<keyword evidence="6 8" id="KW-1133">Transmembrane helix</keyword>
<accession>A0A380MVG0</accession>